<organism evidence="1 2">
    <name type="scientific">Trifolium medium</name>
    <dbReference type="NCBI Taxonomy" id="97028"/>
    <lineage>
        <taxon>Eukaryota</taxon>
        <taxon>Viridiplantae</taxon>
        <taxon>Streptophyta</taxon>
        <taxon>Embryophyta</taxon>
        <taxon>Tracheophyta</taxon>
        <taxon>Spermatophyta</taxon>
        <taxon>Magnoliopsida</taxon>
        <taxon>eudicotyledons</taxon>
        <taxon>Gunneridae</taxon>
        <taxon>Pentapetalae</taxon>
        <taxon>rosids</taxon>
        <taxon>fabids</taxon>
        <taxon>Fabales</taxon>
        <taxon>Fabaceae</taxon>
        <taxon>Papilionoideae</taxon>
        <taxon>50 kb inversion clade</taxon>
        <taxon>NPAAA clade</taxon>
        <taxon>Hologalegina</taxon>
        <taxon>IRL clade</taxon>
        <taxon>Trifolieae</taxon>
        <taxon>Trifolium</taxon>
    </lineage>
</organism>
<sequence length="56" mass="6532">SEQSFPDCGVWRRYVRPYYGVQLYPVIFSIPQPSLQPSRNYHVCGFCLPIDLGMLH</sequence>
<accession>A0A392MYM5</accession>
<evidence type="ECO:0000313" key="2">
    <source>
        <dbReference type="Proteomes" id="UP000265520"/>
    </source>
</evidence>
<dbReference type="Proteomes" id="UP000265520">
    <property type="component" value="Unassembled WGS sequence"/>
</dbReference>
<keyword evidence="2" id="KW-1185">Reference proteome</keyword>
<dbReference type="EMBL" id="LXQA010020287">
    <property type="protein sequence ID" value="MCH91374.1"/>
    <property type="molecule type" value="Genomic_DNA"/>
</dbReference>
<name>A0A392MYM5_9FABA</name>
<evidence type="ECO:0000313" key="1">
    <source>
        <dbReference type="EMBL" id="MCH91374.1"/>
    </source>
</evidence>
<proteinExistence type="predicted"/>
<protein>
    <submittedName>
        <fullName evidence="1">Uncharacterized protein</fullName>
    </submittedName>
</protein>
<reference evidence="1 2" key="1">
    <citation type="journal article" date="2018" name="Front. Plant Sci.">
        <title>Red Clover (Trifolium pratense) and Zigzag Clover (T. medium) - A Picture of Genomic Similarities and Differences.</title>
        <authorList>
            <person name="Dluhosova J."/>
            <person name="Istvanek J."/>
            <person name="Nedelnik J."/>
            <person name="Repkova J."/>
        </authorList>
    </citation>
    <scope>NUCLEOTIDE SEQUENCE [LARGE SCALE GENOMIC DNA]</scope>
    <source>
        <strain evidence="2">cv. 10/8</strain>
        <tissue evidence="1">Leaf</tissue>
    </source>
</reference>
<feature type="non-terminal residue" evidence="1">
    <location>
        <position position="1"/>
    </location>
</feature>
<comment type="caution">
    <text evidence="1">The sequence shown here is derived from an EMBL/GenBank/DDBJ whole genome shotgun (WGS) entry which is preliminary data.</text>
</comment>
<gene>
    <name evidence="1" type="ORF">A2U01_0012301</name>
</gene>
<dbReference type="AlphaFoldDB" id="A0A392MYM5"/>